<protein>
    <submittedName>
        <fullName evidence="1">Uncharacterized protein</fullName>
    </submittedName>
</protein>
<comment type="caution">
    <text evidence="1">The sequence shown here is derived from an EMBL/GenBank/DDBJ whole genome shotgun (WGS) entry which is preliminary data.</text>
</comment>
<sequence>MTDNKKKTMFDFFLAFMDSSSHRSSGKKDGNQVENQDEPFVQVKNQLMLDIQVAIRLEEQMLTLLNMTTEG</sequence>
<dbReference type="AlphaFoldDB" id="A0A820TFS1"/>
<gene>
    <name evidence="1" type="ORF">OKA104_LOCUS54924</name>
</gene>
<name>A0A820TFS1_9BILA</name>
<proteinExistence type="predicted"/>
<evidence type="ECO:0000313" key="2">
    <source>
        <dbReference type="Proteomes" id="UP000663881"/>
    </source>
</evidence>
<organism evidence="1 2">
    <name type="scientific">Adineta steineri</name>
    <dbReference type="NCBI Taxonomy" id="433720"/>
    <lineage>
        <taxon>Eukaryota</taxon>
        <taxon>Metazoa</taxon>
        <taxon>Spiralia</taxon>
        <taxon>Gnathifera</taxon>
        <taxon>Rotifera</taxon>
        <taxon>Eurotatoria</taxon>
        <taxon>Bdelloidea</taxon>
        <taxon>Adinetida</taxon>
        <taxon>Adinetidae</taxon>
        <taxon>Adineta</taxon>
    </lineage>
</organism>
<dbReference type="EMBL" id="CAJOAY010037627">
    <property type="protein sequence ID" value="CAF4465166.1"/>
    <property type="molecule type" value="Genomic_DNA"/>
</dbReference>
<dbReference type="Proteomes" id="UP000663881">
    <property type="component" value="Unassembled WGS sequence"/>
</dbReference>
<accession>A0A820TFS1</accession>
<evidence type="ECO:0000313" key="1">
    <source>
        <dbReference type="EMBL" id="CAF4465166.1"/>
    </source>
</evidence>
<reference evidence="1" key="1">
    <citation type="submission" date="2021-02" db="EMBL/GenBank/DDBJ databases">
        <authorList>
            <person name="Nowell W R."/>
        </authorList>
    </citation>
    <scope>NUCLEOTIDE SEQUENCE</scope>
</reference>